<proteinExistence type="predicted"/>
<evidence type="ECO:0000313" key="2">
    <source>
        <dbReference type="EMBL" id="QHU36577.1"/>
    </source>
</evidence>
<accession>A0A6C0M0V4</accession>
<sequence length="118" mass="13719">METLTTPLSRLVDVTRRLAETNAVAAQLRKERDGLETDLTSVYRSNPDLPNKIELRTSQMVLTVKRPTQWKRGWTLSKKELARLLLEIVPDQGKFIMQEIERLHEPTLVSDEFAFELR</sequence>
<protein>
    <submittedName>
        <fullName evidence="2">Uncharacterized protein</fullName>
    </submittedName>
</protein>
<feature type="coiled-coil region" evidence="1">
    <location>
        <begin position="11"/>
        <end position="38"/>
    </location>
</feature>
<reference evidence="2" key="1">
    <citation type="journal article" date="2020" name="Nature">
        <title>Giant virus diversity and host interactions through global metagenomics.</title>
        <authorList>
            <person name="Schulz F."/>
            <person name="Roux S."/>
            <person name="Paez-Espino D."/>
            <person name="Jungbluth S."/>
            <person name="Walsh D.A."/>
            <person name="Denef V.J."/>
            <person name="McMahon K.D."/>
            <person name="Konstantinidis K.T."/>
            <person name="Eloe-Fadrosh E.A."/>
            <person name="Kyrpides N.C."/>
            <person name="Woyke T."/>
        </authorList>
    </citation>
    <scope>NUCLEOTIDE SEQUENCE</scope>
    <source>
        <strain evidence="2">GVMAG-S-1035231-58</strain>
    </source>
</reference>
<name>A0A6C0M0V4_9ZZZZ</name>
<dbReference type="EMBL" id="MN740640">
    <property type="protein sequence ID" value="QHU36577.1"/>
    <property type="molecule type" value="Genomic_DNA"/>
</dbReference>
<keyword evidence="1" id="KW-0175">Coiled coil</keyword>
<dbReference type="AlphaFoldDB" id="A0A6C0M0V4"/>
<evidence type="ECO:0000256" key="1">
    <source>
        <dbReference type="SAM" id="Coils"/>
    </source>
</evidence>
<organism evidence="2">
    <name type="scientific">viral metagenome</name>
    <dbReference type="NCBI Taxonomy" id="1070528"/>
    <lineage>
        <taxon>unclassified sequences</taxon>
        <taxon>metagenomes</taxon>
        <taxon>organismal metagenomes</taxon>
    </lineage>
</organism>